<proteinExistence type="inferred from homology"/>
<comment type="similarity">
    <text evidence="2">Belongs to the MipA/OmpV family.</text>
</comment>
<dbReference type="Proteomes" id="UP001431776">
    <property type="component" value="Unassembled WGS sequence"/>
</dbReference>
<evidence type="ECO:0000256" key="1">
    <source>
        <dbReference type="ARBA" id="ARBA00004442"/>
    </source>
</evidence>
<dbReference type="AlphaFoldDB" id="A0AAW6TZN9"/>
<dbReference type="GO" id="GO:0009252">
    <property type="term" value="P:peptidoglycan biosynthetic process"/>
    <property type="evidence" value="ECO:0007669"/>
    <property type="project" value="TreeGrafter"/>
</dbReference>
<evidence type="ECO:0000256" key="3">
    <source>
        <dbReference type="ARBA" id="ARBA00022729"/>
    </source>
</evidence>
<evidence type="ECO:0000313" key="7">
    <source>
        <dbReference type="Proteomes" id="UP001431776"/>
    </source>
</evidence>
<dbReference type="PANTHER" id="PTHR38776:SF1">
    <property type="entry name" value="MLTA-INTERACTING PROTEIN-RELATED"/>
    <property type="match status" value="1"/>
</dbReference>
<evidence type="ECO:0000256" key="2">
    <source>
        <dbReference type="ARBA" id="ARBA00005722"/>
    </source>
</evidence>
<keyword evidence="4" id="KW-0472">Membrane</keyword>
<dbReference type="InterPro" id="IPR010583">
    <property type="entry name" value="MipA"/>
</dbReference>
<dbReference type="Pfam" id="PF06629">
    <property type="entry name" value="MipA"/>
    <property type="match status" value="1"/>
</dbReference>
<dbReference type="GO" id="GO:0009279">
    <property type="term" value="C:cell outer membrane"/>
    <property type="evidence" value="ECO:0007669"/>
    <property type="project" value="UniProtKB-SubCell"/>
</dbReference>
<dbReference type="PANTHER" id="PTHR38776">
    <property type="entry name" value="MLTA-INTERACTING PROTEIN-RELATED"/>
    <property type="match status" value="1"/>
</dbReference>
<gene>
    <name evidence="6" type="ORF">QJ522_08160</name>
</gene>
<keyword evidence="5" id="KW-0998">Cell outer membrane</keyword>
<evidence type="ECO:0000256" key="4">
    <source>
        <dbReference type="ARBA" id="ARBA00023136"/>
    </source>
</evidence>
<dbReference type="EMBL" id="JASCXX010000008">
    <property type="protein sequence ID" value="MDI6449013.1"/>
    <property type="molecule type" value="Genomic_DNA"/>
</dbReference>
<organism evidence="6 7">
    <name type="scientific">Anaerobaca lacustris</name>
    <dbReference type="NCBI Taxonomy" id="3044600"/>
    <lineage>
        <taxon>Bacteria</taxon>
        <taxon>Pseudomonadati</taxon>
        <taxon>Planctomycetota</taxon>
        <taxon>Phycisphaerae</taxon>
        <taxon>Sedimentisphaerales</taxon>
        <taxon>Anaerobacaceae</taxon>
        <taxon>Anaerobaca</taxon>
    </lineage>
</organism>
<dbReference type="RefSeq" id="WP_349244422.1">
    <property type="nucleotide sequence ID" value="NZ_JASCXX010000008.1"/>
</dbReference>
<keyword evidence="3" id="KW-0732">Signal</keyword>
<evidence type="ECO:0000256" key="5">
    <source>
        <dbReference type="ARBA" id="ARBA00023237"/>
    </source>
</evidence>
<accession>A0AAW6TZN9</accession>
<protein>
    <submittedName>
        <fullName evidence="6">MipA/OmpV family protein</fullName>
    </submittedName>
</protein>
<reference evidence="6" key="1">
    <citation type="submission" date="2023-05" db="EMBL/GenBank/DDBJ databases">
        <title>Anaerotaeda fermentans gen. nov., sp. nov., a novel anaerobic planctomycete of the new family within the order Sedimentisphaerales isolated from Taman Peninsula, Russia.</title>
        <authorList>
            <person name="Khomyakova M.A."/>
            <person name="Merkel A.Y."/>
            <person name="Slobodkin A.I."/>
        </authorList>
    </citation>
    <scope>NUCLEOTIDE SEQUENCE</scope>
    <source>
        <strain evidence="6">M17dextr</strain>
    </source>
</reference>
<comment type="caution">
    <text evidence="6">The sequence shown here is derived from an EMBL/GenBank/DDBJ whole genome shotgun (WGS) entry which is preliminary data.</text>
</comment>
<sequence length="256" mass="27989">MKIEVVLVAAFICVAVTGGGFAGEADESTVEPSKPERFIGGGAVISSKPYEGVDSKVYPVPMFGYEGERLYIRGIGGGYRIFRKGGWSLGPVVRPRFDGYRASDSRALAGMKDRDLTVYGGVALGWLTGRGLIGANWVTDLLGRHSGQELEVSYTARFPLAGFDLIPSVGLSYKSNRLVDYYYGVRASEARDWRPAYKGGAATNPFVRLVARRKLVGQWELLGTVQCEWFDREIMNSPIVDKAQSISFVGGVLYSF</sequence>
<name>A0AAW6TZN9_9BACT</name>
<keyword evidence="7" id="KW-1185">Reference proteome</keyword>
<comment type="subcellular location">
    <subcellularLocation>
        <location evidence="1">Cell outer membrane</location>
    </subcellularLocation>
</comment>
<evidence type="ECO:0000313" key="6">
    <source>
        <dbReference type="EMBL" id="MDI6449013.1"/>
    </source>
</evidence>